<evidence type="ECO:0000313" key="5">
    <source>
        <dbReference type="EMBL" id="MBM7477771.1"/>
    </source>
</evidence>
<dbReference type="PANTHER" id="PTHR33744">
    <property type="entry name" value="CARBOHYDRATE DIACID REGULATOR"/>
    <property type="match status" value="1"/>
</dbReference>
<dbReference type="Proteomes" id="UP000698059">
    <property type="component" value="Unassembled WGS sequence"/>
</dbReference>
<dbReference type="Pfam" id="PF13556">
    <property type="entry name" value="HTH_30"/>
    <property type="match status" value="1"/>
</dbReference>
<feature type="domain" description="CdaR GGDEF-like" evidence="4">
    <location>
        <begin position="269"/>
        <end position="384"/>
    </location>
</feature>
<comment type="caution">
    <text evidence="5">The sequence shown here is derived from an EMBL/GenBank/DDBJ whole genome shotgun (WGS) entry which is preliminary data.</text>
</comment>
<accession>A0ABS2LBG9</accession>
<organism evidence="5 6">
    <name type="scientific">Oerskovia jenensis</name>
    <dbReference type="NCBI Taxonomy" id="162169"/>
    <lineage>
        <taxon>Bacteria</taxon>
        <taxon>Bacillati</taxon>
        <taxon>Actinomycetota</taxon>
        <taxon>Actinomycetes</taxon>
        <taxon>Micrococcales</taxon>
        <taxon>Cellulomonadaceae</taxon>
        <taxon>Oerskovia</taxon>
    </lineage>
</organism>
<sequence>MLTVRDLRTLPVLAAARTVAGEAGLDRAIRAVNVMEVPDIEEFVRPDELLLTTTYPLRDRIEDLPDLVTALHRRGLAALAVKTGRYLAELPPGVLARADELGFPILVLPESTAFNEVIGAVLAVVLAEYGADPARAEAIRERLTGVALAGGGLDEIARTLAGALARPVAVSDTEHRILGASGLAASTHPALDDSEADAWWRFPVTIAGRRRGQVLVGGAEEPTLGQRRLIRQACFAAGMHMAQAVASAELDRRMRALFLEELVSGTAANQSLLRDRGRLFGWDAARSYVVAIADAGTDPGESGDLAATCSTPPLPAGSIVWSRGRELVALVAWSDGLDLESTAEGWQSALAAAWKSETAVACGTVARSAHELASSHGAARESLSIARATGRTVVTQHMVRLERLLLAAPGDRLDSFVVSELGPLVEADRAGGARLCETLEAYLATGNAAEAARGLFIHYNTMKHRIARIEEILSVDLRDPRYRLSLAVALRIRQLR</sequence>
<dbReference type="RefSeq" id="WP_205305982.1">
    <property type="nucleotide sequence ID" value="NZ_BAAAVF010000005.1"/>
</dbReference>
<dbReference type="EMBL" id="JAFBBO010000001">
    <property type="protein sequence ID" value="MBM7477771.1"/>
    <property type="molecule type" value="Genomic_DNA"/>
</dbReference>
<dbReference type="Pfam" id="PF17853">
    <property type="entry name" value="GGDEF_2"/>
    <property type="match status" value="1"/>
</dbReference>
<name>A0ABS2LBG9_9CELL</name>
<reference evidence="5 6" key="1">
    <citation type="submission" date="2021-01" db="EMBL/GenBank/DDBJ databases">
        <title>Sequencing the genomes of 1000 actinobacteria strains.</title>
        <authorList>
            <person name="Klenk H.-P."/>
        </authorList>
    </citation>
    <scope>NUCLEOTIDE SEQUENCE [LARGE SCALE GENOMIC DNA]</scope>
    <source>
        <strain evidence="5 6">DSM 46000</strain>
    </source>
</reference>
<comment type="similarity">
    <text evidence="1">Belongs to the CdaR family.</text>
</comment>
<feature type="domain" description="Purine catabolism PurC-like" evidence="2">
    <location>
        <begin position="7"/>
        <end position="123"/>
    </location>
</feature>
<evidence type="ECO:0000256" key="1">
    <source>
        <dbReference type="ARBA" id="ARBA00006754"/>
    </source>
</evidence>
<dbReference type="Gene3D" id="1.10.10.2840">
    <property type="entry name" value="PucR C-terminal helix-turn-helix domain"/>
    <property type="match status" value="1"/>
</dbReference>
<feature type="domain" description="PucR C-terminal helix-turn-helix" evidence="3">
    <location>
        <begin position="435"/>
        <end position="492"/>
    </location>
</feature>
<proteinExistence type="inferred from homology"/>
<gene>
    <name evidence="5" type="ORF">JOD49_000691</name>
</gene>
<dbReference type="InterPro" id="IPR012914">
    <property type="entry name" value="PucR_dom"/>
</dbReference>
<dbReference type="PANTHER" id="PTHR33744:SF7">
    <property type="entry name" value="PUCR FAMILY TRANSCRIPTIONAL REGULATOR"/>
    <property type="match status" value="1"/>
</dbReference>
<protein>
    <submittedName>
        <fullName evidence="5">Purine catabolism regulator</fullName>
    </submittedName>
</protein>
<dbReference type="Pfam" id="PF07905">
    <property type="entry name" value="PucR"/>
    <property type="match status" value="1"/>
</dbReference>
<evidence type="ECO:0000259" key="3">
    <source>
        <dbReference type="Pfam" id="PF13556"/>
    </source>
</evidence>
<evidence type="ECO:0000313" key="6">
    <source>
        <dbReference type="Proteomes" id="UP000698059"/>
    </source>
</evidence>
<dbReference type="InterPro" id="IPR025736">
    <property type="entry name" value="PucR_C-HTH_dom"/>
</dbReference>
<evidence type="ECO:0000259" key="4">
    <source>
        <dbReference type="Pfam" id="PF17853"/>
    </source>
</evidence>
<dbReference type="InterPro" id="IPR051448">
    <property type="entry name" value="CdaR-like_regulators"/>
</dbReference>
<dbReference type="InterPro" id="IPR042070">
    <property type="entry name" value="PucR_C-HTH_sf"/>
</dbReference>
<dbReference type="InterPro" id="IPR041522">
    <property type="entry name" value="CdaR_GGDEF"/>
</dbReference>
<keyword evidence="6" id="KW-1185">Reference proteome</keyword>
<evidence type="ECO:0000259" key="2">
    <source>
        <dbReference type="Pfam" id="PF07905"/>
    </source>
</evidence>